<dbReference type="InterPro" id="IPR043157">
    <property type="entry name" value="Dynein_AAA1S"/>
</dbReference>
<sequence length="213" mass="23077">MLFIICSPLCPRCYLTLTGALHPKFGGALAAPAGTGKTETAKDLGKALAIQTVVFNLCSCKMFLTPLFFPSMPSSGTWGCFNEFICIDIEVLSVVAQQITTIQKALQQRVDRSMFEGTEIPLVPSCAVFITANPGYAGHTELPDNLKALFCPVAVVVPDYSMIAEILLCSFGFDEAKILAKITTTFRLLSEQLSSQVDALMSMNVFLNVRFSA</sequence>
<dbReference type="Pfam" id="PF12774">
    <property type="entry name" value="AAA_6"/>
    <property type="match status" value="1"/>
</dbReference>
<accession>A0A8B9J2T2</accession>
<dbReference type="InterPro" id="IPR027417">
    <property type="entry name" value="P-loop_NTPase"/>
</dbReference>
<dbReference type="GO" id="GO:0007018">
    <property type="term" value="P:microtubule-based movement"/>
    <property type="evidence" value="ECO:0007669"/>
    <property type="project" value="InterPro"/>
</dbReference>
<dbReference type="InterPro" id="IPR035699">
    <property type="entry name" value="AAA_6"/>
</dbReference>
<dbReference type="PANTHER" id="PTHR22878">
    <property type="entry name" value="DYNEIN HEAVY CHAIN 6, AXONEMAL-LIKE-RELATED"/>
    <property type="match status" value="1"/>
</dbReference>
<evidence type="ECO:0000313" key="3">
    <source>
        <dbReference type="Ensembl" id="ENSACOP00000023768.1"/>
    </source>
</evidence>
<dbReference type="GO" id="GO:0030286">
    <property type="term" value="C:dynein complex"/>
    <property type="evidence" value="ECO:0007669"/>
    <property type="project" value="InterPro"/>
</dbReference>
<evidence type="ECO:0000313" key="4">
    <source>
        <dbReference type="Proteomes" id="UP000694522"/>
    </source>
</evidence>
<feature type="domain" description="Dynein heavy chain hydrolytic ATP-binding dynein motor region" evidence="2">
    <location>
        <begin position="4"/>
        <end position="197"/>
    </location>
</feature>
<dbReference type="GO" id="GO:0005524">
    <property type="term" value="F:ATP binding"/>
    <property type="evidence" value="ECO:0007669"/>
    <property type="project" value="InterPro"/>
</dbReference>
<name>A0A8B9J2T2_9PSIT</name>
<dbReference type="GO" id="GO:0051959">
    <property type="term" value="F:dynein light intermediate chain binding"/>
    <property type="evidence" value="ECO:0007669"/>
    <property type="project" value="InterPro"/>
</dbReference>
<comment type="similarity">
    <text evidence="1">Belongs to the dynein heavy chain family.</text>
</comment>
<dbReference type="PANTHER" id="PTHR22878:SF73">
    <property type="entry name" value="DYNEIN AXONEMAL HEAVY CHAIN 1"/>
    <property type="match status" value="1"/>
</dbReference>
<dbReference type="GO" id="GO:0045505">
    <property type="term" value="F:dynein intermediate chain binding"/>
    <property type="evidence" value="ECO:0007669"/>
    <property type="project" value="InterPro"/>
</dbReference>
<dbReference type="Gene3D" id="1.10.8.710">
    <property type="match status" value="1"/>
</dbReference>
<keyword evidence="4" id="KW-1185">Reference proteome</keyword>
<dbReference type="Gene3D" id="3.40.50.300">
    <property type="entry name" value="P-loop containing nucleotide triphosphate hydrolases"/>
    <property type="match status" value="1"/>
</dbReference>
<evidence type="ECO:0000256" key="1">
    <source>
        <dbReference type="ARBA" id="ARBA00008887"/>
    </source>
</evidence>
<reference evidence="3" key="1">
    <citation type="submission" date="2025-08" db="UniProtKB">
        <authorList>
            <consortium name="Ensembl"/>
        </authorList>
    </citation>
    <scope>IDENTIFICATION</scope>
</reference>
<organism evidence="3 4">
    <name type="scientific">Amazona collaria</name>
    <name type="common">yellow-billed parrot</name>
    <dbReference type="NCBI Taxonomy" id="241587"/>
    <lineage>
        <taxon>Eukaryota</taxon>
        <taxon>Metazoa</taxon>
        <taxon>Chordata</taxon>
        <taxon>Craniata</taxon>
        <taxon>Vertebrata</taxon>
        <taxon>Euteleostomi</taxon>
        <taxon>Archelosauria</taxon>
        <taxon>Archosauria</taxon>
        <taxon>Dinosauria</taxon>
        <taxon>Saurischia</taxon>
        <taxon>Theropoda</taxon>
        <taxon>Coelurosauria</taxon>
        <taxon>Aves</taxon>
        <taxon>Neognathae</taxon>
        <taxon>Neoaves</taxon>
        <taxon>Telluraves</taxon>
        <taxon>Australaves</taxon>
        <taxon>Psittaciformes</taxon>
        <taxon>Psittacidae</taxon>
        <taxon>Amazona</taxon>
    </lineage>
</organism>
<dbReference type="AlphaFoldDB" id="A0A8B9J2T2"/>
<reference evidence="3" key="2">
    <citation type="submission" date="2025-09" db="UniProtKB">
        <authorList>
            <consortium name="Ensembl"/>
        </authorList>
    </citation>
    <scope>IDENTIFICATION</scope>
</reference>
<dbReference type="Ensembl" id="ENSACOT00000024584.1">
    <property type="protein sequence ID" value="ENSACOP00000023768.1"/>
    <property type="gene ID" value="ENSACOG00000016038.1"/>
</dbReference>
<dbReference type="InterPro" id="IPR026983">
    <property type="entry name" value="DHC"/>
</dbReference>
<proteinExistence type="inferred from homology"/>
<evidence type="ECO:0000259" key="2">
    <source>
        <dbReference type="Pfam" id="PF12774"/>
    </source>
</evidence>
<dbReference type="FunFam" id="3.40.50.300:FF:000063">
    <property type="entry name" value="dynein heavy chain 6, axonemal"/>
    <property type="match status" value="1"/>
</dbReference>
<dbReference type="SUPFAM" id="SSF52540">
    <property type="entry name" value="P-loop containing nucleoside triphosphate hydrolases"/>
    <property type="match status" value="1"/>
</dbReference>
<protein>
    <recommendedName>
        <fullName evidence="2">Dynein heavy chain hydrolytic ATP-binding dynein motor region domain-containing protein</fullName>
    </recommendedName>
</protein>
<dbReference type="Proteomes" id="UP000694522">
    <property type="component" value="Unplaced"/>
</dbReference>